<sequence>MARKKSLEEDQLTDTNYYILLSLTEPIHGYGIMHKVKEISEGTFDIGPASLYTSLKKMLDAGLIVLQINENKDKKIYGLTEKGKAFLLKDFERRKQIVYHGKLILEGKNYGKV</sequence>
<dbReference type="SUPFAM" id="SSF46785">
    <property type="entry name" value="Winged helix' DNA-binding domain"/>
    <property type="match status" value="1"/>
</dbReference>
<dbReference type="Proteomes" id="UP000182135">
    <property type="component" value="Unassembled WGS sequence"/>
</dbReference>
<dbReference type="InterPro" id="IPR036390">
    <property type="entry name" value="WH_DNA-bd_sf"/>
</dbReference>
<dbReference type="InterPro" id="IPR036388">
    <property type="entry name" value="WH-like_DNA-bd_sf"/>
</dbReference>
<reference evidence="2 5" key="2">
    <citation type="submission" date="2018-03" db="EMBL/GenBank/DDBJ databases">
        <title>The uncultured portion of the human microbiome is neutrally assembled.</title>
        <authorList>
            <person name="Jeraldo P."/>
            <person name="Boardman L."/>
            <person name="White B.A."/>
            <person name="Nelson H."/>
            <person name="Goldenfeld N."/>
            <person name="Chia N."/>
        </authorList>
    </citation>
    <scope>NUCLEOTIDE SEQUENCE [LARGE SCALE GENOMIC DNA]</scope>
    <source>
        <strain evidence="2">CIM:MAG 903</strain>
    </source>
</reference>
<dbReference type="Gene3D" id="1.10.10.10">
    <property type="entry name" value="Winged helix-like DNA-binding domain superfamily/Winged helix DNA-binding domain"/>
    <property type="match status" value="1"/>
</dbReference>
<dbReference type="InterPro" id="IPR052509">
    <property type="entry name" value="Metal_resp_DNA-bind_regulator"/>
</dbReference>
<dbReference type="OrthoDB" id="9814826at2"/>
<evidence type="ECO:0000259" key="1">
    <source>
        <dbReference type="Pfam" id="PF03551"/>
    </source>
</evidence>
<proteinExistence type="predicted"/>
<dbReference type="Proteomes" id="UP000246114">
    <property type="component" value="Unassembled WGS sequence"/>
</dbReference>
<organism evidence="3 4">
    <name type="scientific">Clostridium cadaveris</name>
    <dbReference type="NCBI Taxonomy" id="1529"/>
    <lineage>
        <taxon>Bacteria</taxon>
        <taxon>Bacillati</taxon>
        <taxon>Bacillota</taxon>
        <taxon>Clostridia</taxon>
        <taxon>Eubacteriales</taxon>
        <taxon>Clostridiaceae</taxon>
        <taxon>Clostridium</taxon>
    </lineage>
</organism>
<dbReference type="PANTHER" id="PTHR33169">
    <property type="entry name" value="PADR-FAMILY TRANSCRIPTIONAL REGULATOR"/>
    <property type="match status" value="1"/>
</dbReference>
<dbReference type="GeneID" id="90545077"/>
<protein>
    <submittedName>
        <fullName evidence="2">PadR family transcriptional regulator</fullName>
    </submittedName>
    <submittedName>
        <fullName evidence="3">Transcriptional regulator, PadR family</fullName>
    </submittedName>
</protein>
<dbReference type="PANTHER" id="PTHR33169:SF13">
    <property type="entry name" value="PADR-FAMILY TRANSCRIPTIONAL REGULATOR"/>
    <property type="match status" value="1"/>
</dbReference>
<keyword evidence="4" id="KW-1185">Reference proteome</keyword>
<reference evidence="3 4" key="1">
    <citation type="submission" date="2016-10" db="EMBL/GenBank/DDBJ databases">
        <authorList>
            <person name="de Groot N.N."/>
        </authorList>
    </citation>
    <scope>NUCLEOTIDE SEQUENCE [LARGE SCALE GENOMIC DNA]</scope>
    <source>
        <strain evidence="3 4">NLAE-zl-G419</strain>
    </source>
</reference>
<dbReference type="eggNOG" id="COG1695">
    <property type="taxonomic scope" value="Bacteria"/>
</dbReference>
<dbReference type="EMBL" id="FOOE01000027">
    <property type="protein sequence ID" value="SFG12398.1"/>
    <property type="molecule type" value="Genomic_DNA"/>
</dbReference>
<evidence type="ECO:0000313" key="5">
    <source>
        <dbReference type="Proteomes" id="UP000246114"/>
    </source>
</evidence>
<dbReference type="STRING" id="1529.SAMN04487885_12716"/>
<evidence type="ECO:0000313" key="4">
    <source>
        <dbReference type="Proteomes" id="UP000182135"/>
    </source>
</evidence>
<dbReference type="RefSeq" id="WP_027639994.1">
    <property type="nucleotide sequence ID" value="NZ_BAAACD010000011.1"/>
</dbReference>
<evidence type="ECO:0000313" key="2">
    <source>
        <dbReference type="EMBL" id="PWL54628.1"/>
    </source>
</evidence>
<dbReference type="AlphaFoldDB" id="A0A1I2P8C9"/>
<dbReference type="InterPro" id="IPR005149">
    <property type="entry name" value="Tscrpt_reg_PadR_N"/>
</dbReference>
<feature type="domain" description="Transcription regulator PadR N-terminal" evidence="1">
    <location>
        <begin position="24"/>
        <end position="87"/>
    </location>
</feature>
<accession>A0A1I2P8C9</accession>
<dbReference type="EMBL" id="QAMZ01000019">
    <property type="protein sequence ID" value="PWL54628.1"/>
    <property type="molecule type" value="Genomic_DNA"/>
</dbReference>
<name>A0A1I2P8C9_9CLOT</name>
<gene>
    <name evidence="2" type="ORF">DBY38_03785</name>
    <name evidence="3" type="ORF">SAMN04487885_12716</name>
</gene>
<dbReference type="Pfam" id="PF03551">
    <property type="entry name" value="PadR"/>
    <property type="match status" value="1"/>
</dbReference>
<evidence type="ECO:0000313" key="3">
    <source>
        <dbReference type="EMBL" id="SFG12398.1"/>
    </source>
</evidence>